<gene>
    <name evidence="1" type="ORF">HNQ10_000322</name>
</gene>
<name>A0ABR6MNJ1_9DEIO</name>
<dbReference type="InterPro" id="IPR011008">
    <property type="entry name" value="Dimeric_a/b-barrel"/>
</dbReference>
<dbReference type="Gene3D" id="3.30.70.100">
    <property type="match status" value="1"/>
</dbReference>
<sequence length="114" mass="12905">MSGVKRVGQVIRLRPEYREAYLALHAEPWPGVLATLQAANIRNYSIFEYGELLFAYFEYTGEDWAADTARIAADPVTQAWWARTDPCQERLPGTPDGEQWLTLPQVFCMPGDAP</sequence>
<dbReference type="Proteomes" id="UP000536909">
    <property type="component" value="Unassembled WGS sequence"/>
</dbReference>
<dbReference type="RefSeq" id="WP_206732966.1">
    <property type="nucleotide sequence ID" value="NZ_BSUI01000012.1"/>
</dbReference>
<dbReference type="Pfam" id="PF05336">
    <property type="entry name" value="rhaM"/>
    <property type="match status" value="1"/>
</dbReference>
<reference evidence="1 2" key="1">
    <citation type="submission" date="2020-08" db="EMBL/GenBank/DDBJ databases">
        <title>Genomic Encyclopedia of Type Strains, Phase IV (KMG-IV): sequencing the most valuable type-strain genomes for metagenomic binning, comparative biology and taxonomic classification.</title>
        <authorList>
            <person name="Goeker M."/>
        </authorList>
    </citation>
    <scope>NUCLEOTIDE SEQUENCE [LARGE SCALE GENOMIC DNA]</scope>
    <source>
        <strain evidence="1 2">DSM 105434</strain>
    </source>
</reference>
<dbReference type="InterPro" id="IPR008000">
    <property type="entry name" value="Rham/fucose_mutarotase"/>
</dbReference>
<dbReference type="PANTHER" id="PTHR34389:SF2">
    <property type="entry name" value="L-RHAMNOSE MUTAROTASE"/>
    <property type="match status" value="1"/>
</dbReference>
<evidence type="ECO:0000313" key="1">
    <source>
        <dbReference type="EMBL" id="MBB5293509.1"/>
    </source>
</evidence>
<dbReference type="GO" id="GO:0062192">
    <property type="term" value="F:L-rhamnose mutarotase activity"/>
    <property type="evidence" value="ECO:0007669"/>
    <property type="project" value="UniProtKB-EC"/>
</dbReference>
<keyword evidence="2" id="KW-1185">Reference proteome</keyword>
<accession>A0ABR6MNJ1</accession>
<proteinExistence type="predicted"/>
<organism evidence="1 2">
    <name type="scientific">Deinococcus metallilatus</name>
    <dbReference type="NCBI Taxonomy" id="1211322"/>
    <lineage>
        <taxon>Bacteria</taxon>
        <taxon>Thermotogati</taxon>
        <taxon>Deinococcota</taxon>
        <taxon>Deinococci</taxon>
        <taxon>Deinococcales</taxon>
        <taxon>Deinococcaceae</taxon>
        <taxon>Deinococcus</taxon>
    </lineage>
</organism>
<comment type="caution">
    <text evidence="1">The sequence shown here is derived from an EMBL/GenBank/DDBJ whole genome shotgun (WGS) entry which is preliminary data.</text>
</comment>
<dbReference type="EC" id="5.1.3.32" evidence="1"/>
<keyword evidence="1" id="KW-0413">Isomerase</keyword>
<dbReference type="EMBL" id="JACHFV010000001">
    <property type="protein sequence ID" value="MBB5293509.1"/>
    <property type="molecule type" value="Genomic_DNA"/>
</dbReference>
<dbReference type="SUPFAM" id="SSF54909">
    <property type="entry name" value="Dimeric alpha+beta barrel"/>
    <property type="match status" value="1"/>
</dbReference>
<evidence type="ECO:0000313" key="2">
    <source>
        <dbReference type="Proteomes" id="UP000536909"/>
    </source>
</evidence>
<dbReference type="PANTHER" id="PTHR34389">
    <property type="entry name" value="L-RHAMNOSE MUTAROTASE"/>
    <property type="match status" value="1"/>
</dbReference>
<protein>
    <submittedName>
        <fullName evidence="1">L-rhamnose mutarotase</fullName>
        <ecNumber evidence="1">5.1.3.32</ecNumber>
    </submittedName>
</protein>